<dbReference type="HOGENOM" id="CLU_1581520_0_0_1"/>
<dbReference type="InParanoid" id="M4C5D7"/>
<dbReference type="VEuPathDB" id="FungiDB:HpaG814312"/>
<dbReference type="Proteomes" id="UP000011713">
    <property type="component" value="Unassembled WGS sequence"/>
</dbReference>
<proteinExistence type="predicted"/>
<dbReference type="EnsemblProtists" id="HpaT814312">
    <property type="protein sequence ID" value="HpaP814312"/>
    <property type="gene ID" value="HpaG814312"/>
</dbReference>
<dbReference type="OMA" id="WPLFVEW"/>
<dbReference type="eggNOG" id="ENOG502SMTF">
    <property type="taxonomic scope" value="Eukaryota"/>
</dbReference>
<evidence type="ECO:0000313" key="1">
    <source>
        <dbReference type="EnsemblProtists" id="HpaP814312"/>
    </source>
</evidence>
<organism evidence="1 2">
    <name type="scientific">Hyaloperonospora arabidopsidis (strain Emoy2)</name>
    <name type="common">Downy mildew agent</name>
    <name type="synonym">Peronospora arabidopsidis</name>
    <dbReference type="NCBI Taxonomy" id="559515"/>
    <lineage>
        <taxon>Eukaryota</taxon>
        <taxon>Sar</taxon>
        <taxon>Stramenopiles</taxon>
        <taxon>Oomycota</taxon>
        <taxon>Peronosporomycetes</taxon>
        <taxon>Peronosporales</taxon>
        <taxon>Peronosporaceae</taxon>
        <taxon>Hyaloperonospora</taxon>
    </lineage>
</organism>
<dbReference type="AlphaFoldDB" id="M4C5D7"/>
<evidence type="ECO:0000313" key="2">
    <source>
        <dbReference type="Proteomes" id="UP000011713"/>
    </source>
</evidence>
<keyword evidence="2" id="KW-1185">Reference proteome</keyword>
<dbReference type="EMBL" id="JH598336">
    <property type="status" value="NOT_ANNOTATED_CDS"/>
    <property type="molecule type" value="Genomic_DNA"/>
</dbReference>
<accession>M4C5D7</accession>
<protein>
    <submittedName>
        <fullName evidence="1">Uncharacterized protein</fullName>
    </submittedName>
</protein>
<reference evidence="2" key="1">
    <citation type="journal article" date="2010" name="Science">
        <title>Signatures of adaptation to obligate biotrophy in the Hyaloperonospora arabidopsidis genome.</title>
        <authorList>
            <person name="Baxter L."/>
            <person name="Tripathy S."/>
            <person name="Ishaque N."/>
            <person name="Boot N."/>
            <person name="Cabral A."/>
            <person name="Kemen E."/>
            <person name="Thines M."/>
            <person name="Ah-Fong A."/>
            <person name="Anderson R."/>
            <person name="Badejoko W."/>
            <person name="Bittner-Eddy P."/>
            <person name="Boore J.L."/>
            <person name="Chibucos M.C."/>
            <person name="Coates M."/>
            <person name="Dehal P."/>
            <person name="Delehaunty K."/>
            <person name="Dong S."/>
            <person name="Downton P."/>
            <person name="Dumas B."/>
            <person name="Fabro G."/>
            <person name="Fronick C."/>
            <person name="Fuerstenberg S.I."/>
            <person name="Fulton L."/>
            <person name="Gaulin E."/>
            <person name="Govers F."/>
            <person name="Hughes L."/>
            <person name="Humphray S."/>
            <person name="Jiang R.H."/>
            <person name="Judelson H."/>
            <person name="Kamoun S."/>
            <person name="Kyung K."/>
            <person name="Meijer H."/>
            <person name="Minx P."/>
            <person name="Morris P."/>
            <person name="Nelson J."/>
            <person name="Phuntumart V."/>
            <person name="Qutob D."/>
            <person name="Rehmany A."/>
            <person name="Rougon-Cardoso A."/>
            <person name="Ryden P."/>
            <person name="Torto-Alalibo T."/>
            <person name="Studholme D."/>
            <person name="Wang Y."/>
            <person name="Win J."/>
            <person name="Wood J."/>
            <person name="Clifton S.W."/>
            <person name="Rogers J."/>
            <person name="Van den Ackerveken G."/>
            <person name="Jones J.D."/>
            <person name="McDowell J.M."/>
            <person name="Beynon J."/>
            <person name="Tyler B.M."/>
        </authorList>
    </citation>
    <scope>NUCLEOTIDE SEQUENCE [LARGE SCALE GENOMIC DNA]</scope>
    <source>
        <strain evidence="2">Emoy2</strain>
    </source>
</reference>
<reference evidence="1" key="2">
    <citation type="submission" date="2015-06" db="UniProtKB">
        <authorList>
            <consortium name="EnsemblProtists"/>
        </authorList>
    </citation>
    <scope>IDENTIFICATION</scope>
    <source>
        <strain evidence="1">Emoy2</strain>
    </source>
</reference>
<name>M4C5D7_HYAAE</name>
<sequence>MGIHDDSWPLFVEWPARMLLSSQVTQLPPSSETTSSVELVDSCKKMVLQQWRRRKDFIGELRCYVIVLEYDAVDFSQVIFMMQEQLNEQAPLRIIVLRLEFTAAFFVTNCMSDLRVTLLDGEDGKDAVAIVLAASHTLISLDSVADSQACVAEFLGHTQKSLLRHFYEE</sequence>